<feature type="binding site" evidence="9">
    <location>
        <position position="211"/>
    </location>
    <ligand>
        <name>ATP</name>
        <dbReference type="ChEBI" id="CHEBI:30616"/>
    </ligand>
</feature>
<comment type="cofactor">
    <cofactor evidence="9">
        <name>Mg(2+)</name>
        <dbReference type="ChEBI" id="CHEBI:18420"/>
    </cofactor>
</comment>
<keyword evidence="5 9" id="KW-0093">Biotin biosynthesis</keyword>
<protein>
    <recommendedName>
        <fullName evidence="9">ATP-dependent dethiobiotin synthetase BioD</fullName>
        <ecNumber evidence="9">6.3.3.3</ecNumber>
    </recommendedName>
    <alternativeName>
        <fullName evidence="9">DTB synthetase</fullName>
        <shortName evidence="9">DTBS</shortName>
    </alternativeName>
    <alternativeName>
        <fullName evidence="9">Dethiobiotin synthase</fullName>
    </alternativeName>
</protein>
<dbReference type="InterPro" id="IPR004472">
    <property type="entry name" value="DTB_synth_BioD"/>
</dbReference>
<feature type="active site" evidence="9">
    <location>
        <position position="43"/>
    </location>
</feature>
<evidence type="ECO:0000256" key="4">
    <source>
        <dbReference type="ARBA" id="ARBA00022741"/>
    </source>
</evidence>
<feature type="binding site" evidence="9">
    <location>
        <begin position="112"/>
        <end position="115"/>
    </location>
    <ligand>
        <name>ATP</name>
        <dbReference type="ChEBI" id="CHEBI:30616"/>
    </ligand>
</feature>
<name>A0A928Z9M5_9CYAN</name>
<comment type="caution">
    <text evidence="10">The sequence shown here is derived from an EMBL/GenBank/DDBJ whole genome shotgun (WGS) entry which is preliminary data.</text>
</comment>
<evidence type="ECO:0000256" key="7">
    <source>
        <dbReference type="ARBA" id="ARBA00022842"/>
    </source>
</evidence>
<organism evidence="10 11">
    <name type="scientific">Zarconia navalis LEGE 11467</name>
    <dbReference type="NCBI Taxonomy" id="1828826"/>
    <lineage>
        <taxon>Bacteria</taxon>
        <taxon>Bacillati</taxon>
        <taxon>Cyanobacteriota</taxon>
        <taxon>Cyanophyceae</taxon>
        <taxon>Oscillatoriophycideae</taxon>
        <taxon>Oscillatoriales</taxon>
        <taxon>Oscillatoriales incertae sedis</taxon>
        <taxon>Zarconia</taxon>
        <taxon>Zarconia navalis</taxon>
    </lineage>
</organism>
<dbReference type="GO" id="GO:0004141">
    <property type="term" value="F:dethiobiotin synthase activity"/>
    <property type="evidence" value="ECO:0007669"/>
    <property type="project" value="UniProtKB-UniRule"/>
</dbReference>
<keyword evidence="6 9" id="KW-0067">ATP-binding</keyword>
<dbReference type="NCBIfam" id="TIGR00347">
    <property type="entry name" value="bioD"/>
    <property type="match status" value="1"/>
</dbReference>
<comment type="subcellular location">
    <subcellularLocation>
        <location evidence="9">Cytoplasm</location>
    </subcellularLocation>
</comment>
<feature type="binding site" evidence="9">
    <location>
        <position position="51"/>
    </location>
    <ligand>
        <name>ATP</name>
        <dbReference type="ChEBI" id="CHEBI:30616"/>
    </ligand>
</feature>
<dbReference type="PANTHER" id="PTHR43210">
    <property type="entry name" value="DETHIOBIOTIN SYNTHETASE"/>
    <property type="match status" value="1"/>
</dbReference>
<dbReference type="HAMAP" id="MF_00336">
    <property type="entry name" value="BioD"/>
    <property type="match status" value="1"/>
</dbReference>
<comment type="pathway">
    <text evidence="9">Cofactor biosynthesis; biotin biosynthesis; biotin from 7,8-diaminononanoate: step 1/2.</text>
</comment>
<keyword evidence="3 9" id="KW-0479">Metal-binding</keyword>
<accession>A0A928Z9M5</accession>
<comment type="subunit">
    <text evidence="9">Homodimer.</text>
</comment>
<feature type="binding site" evidence="9">
    <location>
        <begin position="16"/>
        <end position="21"/>
    </location>
    <ligand>
        <name>ATP</name>
        <dbReference type="ChEBI" id="CHEBI:30616"/>
    </ligand>
</feature>
<comment type="catalytic activity">
    <reaction evidence="8">
        <text>(7R,8S)-8-amino-7-(carboxyamino)nonanoate + ATP = (4R,5S)-dethiobiotin + ADP + phosphate + H(+)</text>
        <dbReference type="Rhea" id="RHEA:63684"/>
        <dbReference type="ChEBI" id="CHEBI:15378"/>
        <dbReference type="ChEBI" id="CHEBI:30616"/>
        <dbReference type="ChEBI" id="CHEBI:43474"/>
        <dbReference type="ChEBI" id="CHEBI:149470"/>
        <dbReference type="ChEBI" id="CHEBI:149473"/>
        <dbReference type="ChEBI" id="CHEBI:456216"/>
    </reaction>
</comment>
<dbReference type="EC" id="6.3.3.3" evidence="9"/>
<evidence type="ECO:0000256" key="1">
    <source>
        <dbReference type="ARBA" id="ARBA00022490"/>
    </source>
</evidence>
<keyword evidence="1 9" id="KW-0963">Cytoplasm</keyword>
<sequence>MSSNSNALLIAGTDTEVGKTVLTSALLAYWQRHCRHRRFGIFKPIQSGTGDRELYDRLFDSEQTPDEITPLYFQAPLAPPVAARREGRDIDLGLVWRQFRALSQERDWVFMEALGGLGSPVTDELTVADLARDWRLPTVLVVPVKLGAIAQAVANSALARQENVSLVGIVLNCTQPRSPEEMGDLAPIDSIEQLSGLPVLGCLPHLADPTNLDALAIAASNLDLERLGFGSVTATAAPIGKT</sequence>
<comment type="function">
    <text evidence="9">Catalyzes a mechanistically unusual reaction, the ATP-dependent insertion of CO2 between the N7 and N8 nitrogen atoms of 7,8-diaminopelargonic acid (DAPA, also called 7,8-diammoniononanoate) to form a ureido ring.</text>
</comment>
<dbReference type="PIRSF" id="PIRSF006755">
    <property type="entry name" value="DTB_synth"/>
    <property type="match status" value="1"/>
</dbReference>
<dbReference type="InterPro" id="IPR027417">
    <property type="entry name" value="P-loop_NTPase"/>
</dbReference>
<feature type="binding site" evidence="9">
    <location>
        <position position="51"/>
    </location>
    <ligand>
        <name>Mg(2+)</name>
        <dbReference type="ChEBI" id="CHEBI:18420"/>
    </ligand>
</feature>
<comment type="similarity">
    <text evidence="9">Belongs to the dethiobiotin synthetase family.</text>
</comment>
<evidence type="ECO:0000313" key="10">
    <source>
        <dbReference type="EMBL" id="MBE9040916.1"/>
    </source>
</evidence>
<evidence type="ECO:0000256" key="3">
    <source>
        <dbReference type="ARBA" id="ARBA00022723"/>
    </source>
</evidence>
<feature type="binding site" evidence="9">
    <location>
        <begin position="204"/>
        <end position="206"/>
    </location>
    <ligand>
        <name>ATP</name>
        <dbReference type="ChEBI" id="CHEBI:30616"/>
    </ligand>
</feature>
<feature type="binding site" evidence="9">
    <location>
        <position position="47"/>
    </location>
    <ligand>
        <name>substrate</name>
    </ligand>
</feature>
<evidence type="ECO:0000256" key="2">
    <source>
        <dbReference type="ARBA" id="ARBA00022598"/>
    </source>
</evidence>
<dbReference type="SUPFAM" id="SSF52540">
    <property type="entry name" value="P-loop containing nucleoside triphosphate hydrolases"/>
    <property type="match status" value="1"/>
</dbReference>
<gene>
    <name evidence="9 10" type="primary">bioD</name>
    <name evidence="10" type="ORF">IQ235_09005</name>
</gene>
<dbReference type="PANTHER" id="PTHR43210:SF2">
    <property type="entry name" value="ATP-DEPENDENT DETHIOBIOTIN SYNTHETASE BIOD 2"/>
    <property type="match status" value="1"/>
</dbReference>
<proteinExistence type="inferred from homology"/>
<evidence type="ECO:0000256" key="8">
    <source>
        <dbReference type="ARBA" id="ARBA00047386"/>
    </source>
</evidence>
<feature type="binding site" evidence="9">
    <location>
        <begin position="172"/>
        <end position="173"/>
    </location>
    <ligand>
        <name>ATP</name>
        <dbReference type="ChEBI" id="CHEBI:30616"/>
    </ligand>
</feature>
<dbReference type="GO" id="GO:0000287">
    <property type="term" value="F:magnesium ion binding"/>
    <property type="evidence" value="ECO:0007669"/>
    <property type="project" value="UniProtKB-UniRule"/>
</dbReference>
<evidence type="ECO:0000256" key="5">
    <source>
        <dbReference type="ARBA" id="ARBA00022756"/>
    </source>
</evidence>
<feature type="binding site" evidence="9">
    <location>
        <position position="112"/>
    </location>
    <ligand>
        <name>Mg(2+)</name>
        <dbReference type="ChEBI" id="CHEBI:18420"/>
    </ligand>
</feature>
<evidence type="ECO:0000256" key="6">
    <source>
        <dbReference type="ARBA" id="ARBA00022840"/>
    </source>
</evidence>
<reference evidence="10" key="1">
    <citation type="submission" date="2020-10" db="EMBL/GenBank/DDBJ databases">
        <authorList>
            <person name="Castelo-Branco R."/>
            <person name="Eusebio N."/>
            <person name="Adriana R."/>
            <person name="Vieira A."/>
            <person name="Brugerolle De Fraissinette N."/>
            <person name="Rezende De Castro R."/>
            <person name="Schneider M.P."/>
            <person name="Vasconcelos V."/>
            <person name="Leao P.N."/>
        </authorList>
    </citation>
    <scope>NUCLEOTIDE SEQUENCE</scope>
    <source>
        <strain evidence="10">LEGE 11467</strain>
    </source>
</reference>
<dbReference type="GO" id="GO:0005829">
    <property type="term" value="C:cytosol"/>
    <property type="evidence" value="ECO:0007669"/>
    <property type="project" value="TreeGrafter"/>
</dbReference>
<evidence type="ECO:0000313" key="11">
    <source>
        <dbReference type="Proteomes" id="UP000621799"/>
    </source>
</evidence>
<dbReference type="GO" id="GO:0005524">
    <property type="term" value="F:ATP binding"/>
    <property type="evidence" value="ECO:0007669"/>
    <property type="project" value="UniProtKB-UniRule"/>
</dbReference>
<feature type="binding site" evidence="9">
    <location>
        <position position="20"/>
    </location>
    <ligand>
        <name>Mg(2+)</name>
        <dbReference type="ChEBI" id="CHEBI:18420"/>
    </ligand>
</feature>
<keyword evidence="11" id="KW-1185">Reference proteome</keyword>
<dbReference type="Proteomes" id="UP000621799">
    <property type="component" value="Unassembled WGS sequence"/>
</dbReference>
<dbReference type="EMBL" id="JADEXN010000132">
    <property type="protein sequence ID" value="MBE9040916.1"/>
    <property type="molecule type" value="Genomic_DNA"/>
</dbReference>
<dbReference type="CDD" id="cd03109">
    <property type="entry name" value="DTBS"/>
    <property type="match status" value="1"/>
</dbReference>
<keyword evidence="7 9" id="KW-0460">Magnesium</keyword>
<keyword evidence="4 9" id="KW-0547">Nucleotide-binding</keyword>
<keyword evidence="2 9" id="KW-0436">Ligase</keyword>
<dbReference type="RefSeq" id="WP_264321149.1">
    <property type="nucleotide sequence ID" value="NZ_JADEXN010000132.1"/>
</dbReference>
<dbReference type="Pfam" id="PF13500">
    <property type="entry name" value="AAA_26"/>
    <property type="match status" value="1"/>
</dbReference>
<comment type="catalytic activity">
    <reaction evidence="9">
        <text>(7R,8S)-7,8-diammoniononanoate + CO2 + ATP = (4R,5S)-dethiobiotin + ADP + phosphate + 3 H(+)</text>
        <dbReference type="Rhea" id="RHEA:15805"/>
        <dbReference type="ChEBI" id="CHEBI:15378"/>
        <dbReference type="ChEBI" id="CHEBI:16526"/>
        <dbReference type="ChEBI" id="CHEBI:30616"/>
        <dbReference type="ChEBI" id="CHEBI:43474"/>
        <dbReference type="ChEBI" id="CHEBI:149469"/>
        <dbReference type="ChEBI" id="CHEBI:149473"/>
        <dbReference type="ChEBI" id="CHEBI:456216"/>
        <dbReference type="EC" id="6.3.3.3"/>
    </reaction>
</comment>
<dbReference type="GO" id="GO:0009102">
    <property type="term" value="P:biotin biosynthetic process"/>
    <property type="evidence" value="ECO:0007669"/>
    <property type="project" value="UniProtKB-UniRule"/>
</dbReference>
<dbReference type="AlphaFoldDB" id="A0A928Z9M5"/>
<evidence type="ECO:0000256" key="9">
    <source>
        <dbReference type="HAMAP-Rule" id="MF_00336"/>
    </source>
</evidence>
<dbReference type="Gene3D" id="3.40.50.300">
    <property type="entry name" value="P-loop containing nucleotide triphosphate hydrolases"/>
    <property type="match status" value="1"/>
</dbReference>